<evidence type="ECO:0000256" key="6">
    <source>
        <dbReference type="ARBA" id="ARBA00047960"/>
    </source>
</evidence>
<dbReference type="EnsemblMetazoa" id="AFAF004623-RA">
    <property type="protein sequence ID" value="AFAF004623-PA"/>
    <property type="gene ID" value="AFAF004623"/>
</dbReference>
<dbReference type="VEuPathDB" id="VectorBase:AFAF004623"/>
<dbReference type="PROSITE" id="PS50405">
    <property type="entry name" value="GST_CTER"/>
    <property type="match status" value="1"/>
</dbReference>
<protein>
    <recommendedName>
        <fullName evidence="3">glutathione transferase</fullName>
        <ecNumber evidence="3">2.5.1.18</ecNumber>
    </recommendedName>
    <alternativeName>
        <fullName evidence="5">GST class-theta</fullName>
    </alternativeName>
</protein>
<keyword evidence="10" id="KW-1185">Reference proteome</keyword>
<dbReference type="PANTHER" id="PTHR43969:SF3">
    <property type="entry name" value="GLUTATHIONE S TRANSFERASE E11, ISOFORM A-RELATED"/>
    <property type="match status" value="1"/>
</dbReference>
<dbReference type="SUPFAM" id="SSF52833">
    <property type="entry name" value="Thioredoxin-like"/>
    <property type="match status" value="1"/>
</dbReference>
<dbReference type="InterPro" id="IPR004045">
    <property type="entry name" value="Glutathione_S-Trfase_N"/>
</dbReference>
<evidence type="ECO:0000256" key="5">
    <source>
        <dbReference type="ARBA" id="ARBA00041523"/>
    </source>
</evidence>
<evidence type="ECO:0000259" key="8">
    <source>
        <dbReference type="PROSITE" id="PS50405"/>
    </source>
</evidence>
<dbReference type="GO" id="GO:0006749">
    <property type="term" value="P:glutathione metabolic process"/>
    <property type="evidence" value="ECO:0007669"/>
    <property type="project" value="TreeGrafter"/>
</dbReference>
<dbReference type="Pfam" id="PF13417">
    <property type="entry name" value="GST_N_3"/>
    <property type="match status" value="1"/>
</dbReference>
<dbReference type="AlphaFoldDB" id="A0A182Q7K1"/>
<comment type="similarity">
    <text evidence="1">Belongs to the GST superfamily. Theta family.</text>
</comment>
<dbReference type="InterPro" id="IPR010987">
    <property type="entry name" value="Glutathione-S-Trfase_C-like"/>
</dbReference>
<comment type="catalytic activity">
    <reaction evidence="6">
        <text>RX + glutathione = an S-substituted glutathione + a halide anion + H(+)</text>
        <dbReference type="Rhea" id="RHEA:16437"/>
        <dbReference type="ChEBI" id="CHEBI:15378"/>
        <dbReference type="ChEBI" id="CHEBI:16042"/>
        <dbReference type="ChEBI" id="CHEBI:17792"/>
        <dbReference type="ChEBI" id="CHEBI:57925"/>
        <dbReference type="ChEBI" id="CHEBI:90779"/>
        <dbReference type="EC" id="2.5.1.18"/>
    </reaction>
</comment>
<dbReference type="PANTHER" id="PTHR43969">
    <property type="entry name" value="GLUTATHIONE S TRANSFERASE D10, ISOFORM A-RELATED"/>
    <property type="match status" value="1"/>
</dbReference>
<evidence type="ECO:0000313" key="10">
    <source>
        <dbReference type="Proteomes" id="UP000075886"/>
    </source>
</evidence>
<accession>A0A182Q7K1</accession>
<evidence type="ECO:0000256" key="2">
    <source>
        <dbReference type="ARBA" id="ARBA00011738"/>
    </source>
</evidence>
<dbReference type="EMBL" id="AXCN02000826">
    <property type="status" value="NOT_ANNOTATED_CDS"/>
    <property type="molecule type" value="Genomic_DNA"/>
</dbReference>
<feature type="domain" description="GST C-terminal" evidence="8">
    <location>
        <begin position="91"/>
        <end position="212"/>
    </location>
</feature>
<evidence type="ECO:0000256" key="3">
    <source>
        <dbReference type="ARBA" id="ARBA00012452"/>
    </source>
</evidence>
<dbReference type="PROSITE" id="PS50404">
    <property type="entry name" value="GST_NTER"/>
    <property type="match status" value="1"/>
</dbReference>
<dbReference type="FunFam" id="3.40.30.10:FF:000034">
    <property type="entry name" value="glutathione S-transferase 1"/>
    <property type="match status" value="1"/>
</dbReference>
<organism evidence="9 10">
    <name type="scientific">Anopheles farauti</name>
    <dbReference type="NCBI Taxonomy" id="69004"/>
    <lineage>
        <taxon>Eukaryota</taxon>
        <taxon>Metazoa</taxon>
        <taxon>Ecdysozoa</taxon>
        <taxon>Arthropoda</taxon>
        <taxon>Hexapoda</taxon>
        <taxon>Insecta</taxon>
        <taxon>Pterygota</taxon>
        <taxon>Neoptera</taxon>
        <taxon>Endopterygota</taxon>
        <taxon>Diptera</taxon>
        <taxon>Nematocera</taxon>
        <taxon>Culicoidea</taxon>
        <taxon>Culicidae</taxon>
        <taxon>Anophelinae</taxon>
        <taxon>Anopheles</taxon>
    </lineage>
</organism>
<sequence length="225" mass="25285">MDKLVLYTNKKSPPCRAVKLTARALGIELIEKEMTLLRGDKLMEEFLKVSPQHTIPVLDDGGTVITASHAIMIYLVCKYGGEEDCSLYPKDLVRRARVHTALHLEAGVIFSRLSFLFEPVIYSGKSYFHSDRVEHIRKAYRLLEDSLVDEYMVGDTLTIADFSCISSIASLVGVVPLDETKFPKIAAWMNRMGELPYYEEANGNGALELAEFVLGKKEANAQQYM</sequence>
<dbReference type="FunFam" id="1.20.1050.10:FF:000007">
    <property type="entry name" value="Glutathione S-transferase 1-1"/>
    <property type="match status" value="1"/>
</dbReference>
<dbReference type="Gene3D" id="1.20.1050.10">
    <property type="match status" value="1"/>
</dbReference>
<dbReference type="EC" id="2.5.1.18" evidence="3"/>
<dbReference type="SFLD" id="SFLDG01153">
    <property type="entry name" value="Main.4:_Theta-like"/>
    <property type="match status" value="1"/>
</dbReference>
<evidence type="ECO:0000259" key="7">
    <source>
        <dbReference type="PROSITE" id="PS50404"/>
    </source>
</evidence>
<evidence type="ECO:0000313" key="9">
    <source>
        <dbReference type="EnsemblMetazoa" id="AFAF004623-PA"/>
    </source>
</evidence>
<dbReference type="Gene3D" id="3.40.30.10">
    <property type="entry name" value="Glutaredoxin"/>
    <property type="match status" value="1"/>
</dbReference>
<dbReference type="GO" id="GO:0004364">
    <property type="term" value="F:glutathione transferase activity"/>
    <property type="evidence" value="ECO:0007669"/>
    <property type="project" value="UniProtKB-EC"/>
</dbReference>
<dbReference type="InterPro" id="IPR036249">
    <property type="entry name" value="Thioredoxin-like_sf"/>
</dbReference>
<keyword evidence="4" id="KW-0808">Transferase</keyword>
<dbReference type="CDD" id="cd03177">
    <property type="entry name" value="GST_C_Delta_Epsilon"/>
    <property type="match status" value="1"/>
</dbReference>
<evidence type="ECO:0000256" key="4">
    <source>
        <dbReference type="ARBA" id="ARBA00022679"/>
    </source>
</evidence>
<dbReference type="STRING" id="69004.A0A182Q7K1"/>
<dbReference type="Pfam" id="PF00043">
    <property type="entry name" value="GST_C"/>
    <property type="match status" value="1"/>
</dbReference>
<reference evidence="10" key="1">
    <citation type="submission" date="2014-01" db="EMBL/GenBank/DDBJ databases">
        <title>The Genome Sequence of Anopheles farauti FAR1 (V2).</title>
        <authorList>
            <consortium name="The Broad Institute Genomics Platform"/>
            <person name="Neafsey D.E."/>
            <person name="Besansky N."/>
            <person name="Howell P."/>
            <person name="Walton C."/>
            <person name="Young S.K."/>
            <person name="Zeng Q."/>
            <person name="Gargeya S."/>
            <person name="Fitzgerald M."/>
            <person name="Haas B."/>
            <person name="Abouelleil A."/>
            <person name="Allen A.W."/>
            <person name="Alvarado L."/>
            <person name="Arachchi H.M."/>
            <person name="Berlin A.M."/>
            <person name="Chapman S.B."/>
            <person name="Gainer-Dewar J."/>
            <person name="Goldberg J."/>
            <person name="Griggs A."/>
            <person name="Gujja S."/>
            <person name="Hansen M."/>
            <person name="Howarth C."/>
            <person name="Imamovic A."/>
            <person name="Ireland A."/>
            <person name="Larimer J."/>
            <person name="McCowan C."/>
            <person name="Murphy C."/>
            <person name="Pearson M."/>
            <person name="Poon T.W."/>
            <person name="Priest M."/>
            <person name="Roberts A."/>
            <person name="Saif S."/>
            <person name="Shea T."/>
            <person name="Sisk P."/>
            <person name="Sykes S."/>
            <person name="Wortman J."/>
            <person name="Nusbaum C."/>
            <person name="Birren B."/>
        </authorList>
    </citation>
    <scope>NUCLEOTIDE SEQUENCE [LARGE SCALE GENOMIC DNA]</scope>
    <source>
        <strain evidence="10">FAR1</strain>
    </source>
</reference>
<evidence type="ECO:0000256" key="1">
    <source>
        <dbReference type="ARBA" id="ARBA00009899"/>
    </source>
</evidence>
<dbReference type="CDD" id="cd03045">
    <property type="entry name" value="GST_N_Delta_Epsilon"/>
    <property type="match status" value="1"/>
</dbReference>
<dbReference type="PROSITE" id="PS51354">
    <property type="entry name" value="GLUTAREDOXIN_2"/>
    <property type="match status" value="1"/>
</dbReference>
<feature type="domain" description="GST N-terminal" evidence="7">
    <location>
        <begin position="2"/>
        <end position="83"/>
    </location>
</feature>
<dbReference type="SUPFAM" id="SSF47616">
    <property type="entry name" value="GST C-terminal domain-like"/>
    <property type="match status" value="1"/>
</dbReference>
<dbReference type="SFLD" id="SFLDS00019">
    <property type="entry name" value="Glutathione_Transferase_(cytos"/>
    <property type="match status" value="1"/>
</dbReference>
<name>A0A182Q7K1_9DIPT</name>
<comment type="subunit">
    <text evidence="2">Homodimer.</text>
</comment>
<reference evidence="9" key="2">
    <citation type="submission" date="2020-05" db="UniProtKB">
        <authorList>
            <consortium name="EnsemblMetazoa"/>
        </authorList>
    </citation>
    <scope>IDENTIFICATION</scope>
    <source>
        <strain evidence="9">FAR1</strain>
    </source>
</reference>
<dbReference type="InterPro" id="IPR036282">
    <property type="entry name" value="Glutathione-S-Trfase_C_sf"/>
</dbReference>
<dbReference type="SFLD" id="SFLDG00358">
    <property type="entry name" value="Main_(cytGST)"/>
    <property type="match status" value="1"/>
</dbReference>
<dbReference type="InterPro" id="IPR004046">
    <property type="entry name" value="GST_C"/>
</dbReference>
<proteinExistence type="inferred from homology"/>
<dbReference type="InterPro" id="IPR040079">
    <property type="entry name" value="Glutathione_S-Trfase"/>
</dbReference>
<dbReference type="Proteomes" id="UP000075886">
    <property type="component" value="Unassembled WGS sequence"/>
</dbReference>